<proteinExistence type="inferred from homology"/>
<dbReference type="PANTHER" id="PTHR21531">
    <property type="entry name" value="LOW-TEMPERATURE VIABILITY PROTEIN LTV1-RELATED"/>
    <property type="match status" value="1"/>
</dbReference>
<accession>A0A5A7UCP4</accession>
<comment type="similarity">
    <text evidence="1">Belongs to the LTV1 family.</text>
</comment>
<dbReference type="GO" id="GO:0005634">
    <property type="term" value="C:nucleus"/>
    <property type="evidence" value="ECO:0007669"/>
    <property type="project" value="TreeGrafter"/>
</dbReference>
<dbReference type="GO" id="GO:0000056">
    <property type="term" value="P:ribosomal small subunit export from nucleus"/>
    <property type="evidence" value="ECO:0007669"/>
    <property type="project" value="TreeGrafter"/>
</dbReference>
<dbReference type="Proteomes" id="UP000321393">
    <property type="component" value="Unassembled WGS sequence"/>
</dbReference>
<dbReference type="GO" id="GO:0030688">
    <property type="term" value="C:preribosome, small subunit precursor"/>
    <property type="evidence" value="ECO:0007669"/>
    <property type="project" value="TreeGrafter"/>
</dbReference>
<evidence type="ECO:0000256" key="1">
    <source>
        <dbReference type="ARBA" id="ARBA00009078"/>
    </source>
</evidence>
<dbReference type="STRING" id="1194695.A0A5A7UCP4"/>
<gene>
    <name evidence="3" type="ORF">E6C27_scaffold55G00380</name>
</gene>
<sequence>MASVRLNGTTRNSNAPCPVTQVVLGLSPPAILTRQYRDQSFDFGKYFSPHKRSNRNTGNGLTSYQNPKAKLNHVPLNEKAYDASRMIVFKVNFDANENVYETAPKIVGVRVQNVVDPEIAALLDDDDLLRFGSNAFFYVVRDL</sequence>
<feature type="region of interest" description="Disordered" evidence="2">
    <location>
        <begin position="48"/>
        <end position="67"/>
    </location>
</feature>
<dbReference type="AlphaFoldDB" id="A0A5A7UCP4"/>
<evidence type="ECO:0000313" key="4">
    <source>
        <dbReference type="Proteomes" id="UP000321393"/>
    </source>
</evidence>
<comment type="caution">
    <text evidence="3">The sequence shown here is derived from an EMBL/GenBank/DDBJ whole genome shotgun (WGS) entry which is preliminary data.</text>
</comment>
<dbReference type="OrthoDB" id="5852896at2759"/>
<evidence type="ECO:0000313" key="3">
    <source>
        <dbReference type="EMBL" id="KAA0051321.1"/>
    </source>
</evidence>
<protein>
    <submittedName>
        <fullName evidence="3">Protein LTV1-like protein</fullName>
    </submittedName>
</protein>
<dbReference type="PANTHER" id="PTHR21531:SF0">
    <property type="entry name" value="PROTEIN LTV1 HOMOLOG"/>
    <property type="match status" value="1"/>
</dbReference>
<evidence type="ECO:0000256" key="2">
    <source>
        <dbReference type="SAM" id="MobiDB-lite"/>
    </source>
</evidence>
<feature type="compositionally biased region" description="Polar residues" evidence="2">
    <location>
        <begin position="55"/>
        <end position="66"/>
    </location>
</feature>
<dbReference type="GO" id="GO:0042274">
    <property type="term" value="P:ribosomal small subunit biogenesis"/>
    <property type="evidence" value="ECO:0007669"/>
    <property type="project" value="InterPro"/>
</dbReference>
<reference evidence="3 4" key="1">
    <citation type="submission" date="2019-08" db="EMBL/GenBank/DDBJ databases">
        <title>Draft genome sequences of two oriental melons (Cucumis melo L. var makuwa).</title>
        <authorList>
            <person name="Kwon S.-Y."/>
        </authorList>
    </citation>
    <scope>NUCLEOTIDE SEQUENCE [LARGE SCALE GENOMIC DNA]</scope>
    <source>
        <strain evidence="4">cv. SW 3</strain>
        <tissue evidence="3">Leaf</tissue>
    </source>
</reference>
<organism evidence="3 4">
    <name type="scientific">Cucumis melo var. makuwa</name>
    <name type="common">Oriental melon</name>
    <dbReference type="NCBI Taxonomy" id="1194695"/>
    <lineage>
        <taxon>Eukaryota</taxon>
        <taxon>Viridiplantae</taxon>
        <taxon>Streptophyta</taxon>
        <taxon>Embryophyta</taxon>
        <taxon>Tracheophyta</taxon>
        <taxon>Spermatophyta</taxon>
        <taxon>Magnoliopsida</taxon>
        <taxon>eudicotyledons</taxon>
        <taxon>Gunneridae</taxon>
        <taxon>Pentapetalae</taxon>
        <taxon>rosids</taxon>
        <taxon>fabids</taxon>
        <taxon>Cucurbitales</taxon>
        <taxon>Cucurbitaceae</taxon>
        <taxon>Benincaseae</taxon>
        <taxon>Cucumis</taxon>
    </lineage>
</organism>
<dbReference type="GO" id="GO:0005829">
    <property type="term" value="C:cytosol"/>
    <property type="evidence" value="ECO:0007669"/>
    <property type="project" value="TreeGrafter"/>
</dbReference>
<dbReference type="InterPro" id="IPR007307">
    <property type="entry name" value="Ltv1"/>
</dbReference>
<dbReference type="EMBL" id="SSTE01011267">
    <property type="protein sequence ID" value="KAA0051321.1"/>
    <property type="molecule type" value="Genomic_DNA"/>
</dbReference>
<name>A0A5A7UCP4_CUCMM</name>